<dbReference type="Gene3D" id="2.40.10.10">
    <property type="entry name" value="Trypsin-like serine proteases"/>
    <property type="match status" value="2"/>
</dbReference>
<feature type="transmembrane region" description="Helical" evidence="8">
    <location>
        <begin position="201"/>
        <end position="224"/>
    </location>
</feature>
<evidence type="ECO:0000256" key="6">
    <source>
        <dbReference type="ARBA" id="ARBA00023157"/>
    </source>
</evidence>
<dbReference type="Proteomes" id="UP000694386">
    <property type="component" value="Unplaced"/>
</dbReference>
<evidence type="ECO:0000313" key="11">
    <source>
        <dbReference type="Proteomes" id="UP000694386"/>
    </source>
</evidence>
<dbReference type="PROSITE" id="PS50240">
    <property type="entry name" value="TRYPSIN_DOM"/>
    <property type="match status" value="1"/>
</dbReference>
<dbReference type="Pfam" id="PF00089">
    <property type="entry name" value="Trypsin"/>
    <property type="match status" value="1"/>
</dbReference>
<evidence type="ECO:0000256" key="8">
    <source>
        <dbReference type="SAM" id="Phobius"/>
    </source>
</evidence>
<dbReference type="PRINTS" id="PR00722">
    <property type="entry name" value="CHYMOTRYPSIN"/>
</dbReference>
<evidence type="ECO:0000256" key="4">
    <source>
        <dbReference type="ARBA" id="ARBA00022825"/>
    </source>
</evidence>
<dbReference type="InterPro" id="IPR009003">
    <property type="entry name" value="Peptidase_S1_PA"/>
</dbReference>
<keyword evidence="8" id="KW-0812">Transmembrane</keyword>
<reference evidence="10" key="1">
    <citation type="submission" date="2025-08" db="UniProtKB">
        <authorList>
            <consortium name="Ensembl"/>
        </authorList>
    </citation>
    <scope>IDENTIFICATION</scope>
</reference>
<keyword evidence="2" id="KW-0732">Signal</keyword>
<protein>
    <submittedName>
        <fullName evidence="10">Tryptase gamma 1</fullName>
    </submittedName>
</protein>
<dbReference type="GO" id="GO:0006508">
    <property type="term" value="P:proteolysis"/>
    <property type="evidence" value="ECO:0007669"/>
    <property type="project" value="UniProtKB-KW"/>
</dbReference>
<evidence type="ECO:0000256" key="5">
    <source>
        <dbReference type="ARBA" id="ARBA00023145"/>
    </source>
</evidence>
<reference evidence="10" key="2">
    <citation type="submission" date="2025-09" db="UniProtKB">
        <authorList>
            <consortium name="Ensembl"/>
        </authorList>
    </citation>
    <scope>IDENTIFICATION</scope>
</reference>
<keyword evidence="4" id="KW-0720">Serine protease</keyword>
<name>A0A8C2LZR0_CRIGR</name>
<dbReference type="FunFam" id="2.40.10.10:FF:000016">
    <property type="entry name" value="Tryptase beta-2"/>
    <property type="match status" value="1"/>
</dbReference>
<evidence type="ECO:0000256" key="3">
    <source>
        <dbReference type="ARBA" id="ARBA00022801"/>
    </source>
</evidence>
<dbReference type="InterPro" id="IPR001314">
    <property type="entry name" value="Peptidase_S1A"/>
</dbReference>
<dbReference type="Ensembl" id="ENSCGRT00001014154.1">
    <property type="protein sequence ID" value="ENSCGRP00001009934.1"/>
    <property type="gene ID" value="ENSCGRG00001011942.1"/>
</dbReference>
<dbReference type="GO" id="GO:0004252">
    <property type="term" value="F:serine-type endopeptidase activity"/>
    <property type="evidence" value="ECO:0007669"/>
    <property type="project" value="InterPro"/>
</dbReference>
<evidence type="ECO:0000259" key="9">
    <source>
        <dbReference type="PROSITE" id="PS50240"/>
    </source>
</evidence>
<dbReference type="SUPFAM" id="SSF50494">
    <property type="entry name" value="Trypsin-like serine proteases"/>
    <property type="match status" value="1"/>
</dbReference>
<sequence>MSVNSSDYQVHLGELTITLSPHFSTVKKIILYSSPPGPPGSSGDIALVQLGTPVALSNWVQPVCLPEASADFYPGMDCWVTGWGHTHEGEPLKPPYNLQEAEVSVVDVESCSQAYSSPNGTIIQPDMLCAQGPGDACQDDSGGPLVCQVAGIWQQAGVVSWGEGCGRPDRPGVYTRVTAYVNWIHHHIPESGGSGIQGFSWIPLLAGLFLPSLLLLLVSGVLMAKCWLGQCWLGSPSHPTSDL</sequence>
<keyword evidence="6" id="KW-1015">Disulfide bond</keyword>
<keyword evidence="3" id="KW-0378">Hydrolase</keyword>
<organism evidence="10 11">
    <name type="scientific">Cricetulus griseus</name>
    <name type="common">Chinese hamster</name>
    <name type="synonym">Cricetulus barabensis griseus</name>
    <dbReference type="NCBI Taxonomy" id="10029"/>
    <lineage>
        <taxon>Eukaryota</taxon>
        <taxon>Metazoa</taxon>
        <taxon>Chordata</taxon>
        <taxon>Craniata</taxon>
        <taxon>Vertebrata</taxon>
        <taxon>Euteleostomi</taxon>
        <taxon>Mammalia</taxon>
        <taxon>Eutheria</taxon>
        <taxon>Euarchontoglires</taxon>
        <taxon>Glires</taxon>
        <taxon>Rodentia</taxon>
        <taxon>Myomorpha</taxon>
        <taxon>Muroidea</taxon>
        <taxon>Cricetidae</taxon>
        <taxon>Cricetinae</taxon>
        <taxon>Cricetulus</taxon>
    </lineage>
</organism>
<evidence type="ECO:0000256" key="2">
    <source>
        <dbReference type="ARBA" id="ARBA00022729"/>
    </source>
</evidence>
<evidence type="ECO:0000313" key="10">
    <source>
        <dbReference type="Ensembl" id="ENSCGRP00001009934.1"/>
    </source>
</evidence>
<dbReference type="PANTHER" id="PTHR24253">
    <property type="entry name" value="TRANSMEMBRANE PROTEASE SERINE"/>
    <property type="match status" value="1"/>
</dbReference>
<dbReference type="InterPro" id="IPR001254">
    <property type="entry name" value="Trypsin_dom"/>
</dbReference>
<gene>
    <name evidence="10" type="primary">LOC113836642</name>
</gene>
<evidence type="ECO:0000256" key="1">
    <source>
        <dbReference type="ARBA" id="ARBA00022670"/>
    </source>
</evidence>
<dbReference type="AlphaFoldDB" id="A0A8C2LZR0"/>
<keyword evidence="7" id="KW-0325">Glycoprotein</keyword>
<keyword evidence="5" id="KW-0865">Zymogen</keyword>
<dbReference type="PANTHER" id="PTHR24253:SF170">
    <property type="entry name" value="PEPTIDASE S1 DOMAIN-CONTAINING PROTEIN"/>
    <property type="match status" value="1"/>
</dbReference>
<dbReference type="SMART" id="SM00020">
    <property type="entry name" value="Tryp_SPc"/>
    <property type="match status" value="1"/>
</dbReference>
<dbReference type="InterPro" id="IPR043504">
    <property type="entry name" value="Peptidase_S1_PA_chymotrypsin"/>
</dbReference>
<keyword evidence="8" id="KW-1133">Transmembrane helix</keyword>
<dbReference type="CDD" id="cd00190">
    <property type="entry name" value="Tryp_SPc"/>
    <property type="match status" value="1"/>
</dbReference>
<feature type="domain" description="Peptidase S1" evidence="9">
    <location>
        <begin position="1"/>
        <end position="189"/>
    </location>
</feature>
<accession>A0A8C2LZR0</accession>
<proteinExistence type="predicted"/>
<evidence type="ECO:0000256" key="7">
    <source>
        <dbReference type="ARBA" id="ARBA00023180"/>
    </source>
</evidence>
<keyword evidence="8" id="KW-0472">Membrane</keyword>
<keyword evidence="1" id="KW-0645">Protease</keyword>